<evidence type="ECO:0000259" key="5">
    <source>
        <dbReference type="Pfam" id="PF25899"/>
    </source>
</evidence>
<dbReference type="Pfam" id="PF25898">
    <property type="entry name" value="LolA_2nd_metazoa"/>
    <property type="match status" value="1"/>
</dbReference>
<keyword evidence="1" id="KW-0812">Transmembrane</keyword>
<dbReference type="InterPro" id="IPR058830">
    <property type="entry name" value="LolA-like_dom_1st"/>
</dbReference>
<name>A0A915Q177_9BILA</name>
<dbReference type="Pfam" id="PF25899">
    <property type="entry name" value="DUF7959"/>
    <property type="match status" value="1"/>
</dbReference>
<evidence type="ECO:0000313" key="6">
    <source>
        <dbReference type="Proteomes" id="UP000887581"/>
    </source>
</evidence>
<evidence type="ECO:0000256" key="1">
    <source>
        <dbReference type="SAM" id="Phobius"/>
    </source>
</evidence>
<dbReference type="AlphaFoldDB" id="A0A915Q177"/>
<dbReference type="Pfam" id="PF25897">
    <property type="entry name" value="LolA_1st_nematode"/>
    <property type="match status" value="1"/>
</dbReference>
<accession>A0A915Q177</accession>
<feature type="signal peptide" evidence="2">
    <location>
        <begin position="1"/>
        <end position="16"/>
    </location>
</feature>
<feature type="domain" description="DUF7959" evidence="5">
    <location>
        <begin position="467"/>
        <end position="587"/>
    </location>
</feature>
<dbReference type="Proteomes" id="UP000887581">
    <property type="component" value="Unplaced"/>
</dbReference>
<keyword evidence="1" id="KW-0472">Membrane</keyword>
<reference evidence="7" key="1">
    <citation type="submission" date="2022-11" db="UniProtKB">
        <authorList>
            <consortium name="WormBaseParasite"/>
        </authorList>
    </citation>
    <scope>IDENTIFICATION</scope>
</reference>
<evidence type="ECO:0000256" key="2">
    <source>
        <dbReference type="SAM" id="SignalP"/>
    </source>
</evidence>
<organism evidence="6 7">
    <name type="scientific">Setaria digitata</name>
    <dbReference type="NCBI Taxonomy" id="48799"/>
    <lineage>
        <taxon>Eukaryota</taxon>
        <taxon>Metazoa</taxon>
        <taxon>Ecdysozoa</taxon>
        <taxon>Nematoda</taxon>
        <taxon>Chromadorea</taxon>
        <taxon>Rhabditida</taxon>
        <taxon>Spirurina</taxon>
        <taxon>Spiruromorpha</taxon>
        <taxon>Filarioidea</taxon>
        <taxon>Setariidae</taxon>
        <taxon>Setaria</taxon>
    </lineage>
</organism>
<dbReference type="InterPro" id="IPR058265">
    <property type="entry name" value="DUF7959"/>
</dbReference>
<evidence type="ECO:0000313" key="7">
    <source>
        <dbReference type="WBParaSite" id="sdigi.contig720.g9587.t1"/>
    </source>
</evidence>
<feature type="domain" description="LolA-like" evidence="4">
    <location>
        <begin position="234"/>
        <end position="461"/>
    </location>
</feature>
<feature type="chain" id="PRO_5037133982" evidence="2">
    <location>
        <begin position="17"/>
        <end position="642"/>
    </location>
</feature>
<dbReference type="InterPro" id="IPR058831">
    <property type="entry name" value="LolA-like_dom_2nd"/>
</dbReference>
<evidence type="ECO:0000259" key="3">
    <source>
        <dbReference type="Pfam" id="PF25897"/>
    </source>
</evidence>
<evidence type="ECO:0000259" key="4">
    <source>
        <dbReference type="Pfam" id="PF25898"/>
    </source>
</evidence>
<dbReference type="PANTHER" id="PTHR36902">
    <property type="entry name" value="ENRICHED IN SURFACE-LABELED PROTEOME PROTEIN 9"/>
    <property type="match status" value="1"/>
</dbReference>
<dbReference type="PANTHER" id="PTHR36902:SF1">
    <property type="entry name" value="ENRICHED IN SURFACE-LABELED PROTEOME PROTEIN 9"/>
    <property type="match status" value="1"/>
</dbReference>
<feature type="domain" description="LolA-like" evidence="3">
    <location>
        <begin position="32"/>
        <end position="225"/>
    </location>
</feature>
<feature type="transmembrane region" description="Helical" evidence="1">
    <location>
        <begin position="605"/>
        <end position="628"/>
    </location>
</feature>
<dbReference type="WBParaSite" id="sdigi.contig720.g9587.t1">
    <property type="protein sequence ID" value="sdigi.contig720.g9587.t1"/>
    <property type="gene ID" value="sdigi.contig720.g9587"/>
</dbReference>
<keyword evidence="1" id="KW-1133">Transmembrane helix</keyword>
<proteinExistence type="predicted"/>
<keyword evidence="2" id="KW-0732">Signal</keyword>
<protein>
    <submittedName>
        <fullName evidence="7">Uncharacterized protein</fullName>
    </submittedName>
</protein>
<keyword evidence="6" id="KW-1185">Reference proteome</keyword>
<sequence length="642" mass="72311">MLWYSFLVLSVVLGNCHEIRCPFHSDGQEKKDSLPKTLALKNGYKVVVRHTDWLQNTTSLIVESRVASQAHITVTSRSVNTTHFVLGNRNFVYNETSCTALPDTSALPALYLQPQLKEIYNFTGTSMAELINFLLHYNFNIHYLENKTDIVGGIDAVLWLGCSKKKNHTVQLEVAYAGEHSSEPYSSSVKNPCILSMQISAFNADNKTVGHDSVDITQLEMLPDDAQLETELLEGMYCSGFPEARRPVVFPKKFEMSFDYIDTDGKIVHDIDVYYNGDERIFWMRLNAQSGKDVPFMGNATIPKGVTNIHIIHDFQYGLQYVLDGENNICSSVSAIDENFGDVEMVNASTKEIDLKKPTQLFWSSVNSTFYYAGKRIVDNMPLDVYVTKFDSTPTTSTVVEMLYTTENWIVETATAPFLHSIIQYHKNGSKERKTVIRVHSFKNGSRAEIQQTSLFIYPCLKLVEDSYLYVNINNTTVKDLESLGIGQVRESLRETVAHVANISVLRIANFFFKQVQENVVAFFVVGEASGVKPANTWNRSAETSAESAVNLLNTTMREKDITFPIFIRQRKVMLSLSKASLGHIPTVWGPLPTPTFRGYTGGSMFVLGFFMLLLGAALGVGTVYFIWKRQRFSGLAYQVFE</sequence>